<evidence type="ECO:0000256" key="7">
    <source>
        <dbReference type="ARBA" id="ARBA00022723"/>
    </source>
</evidence>
<name>A0A8H6XS21_9AGAR</name>
<dbReference type="GO" id="GO:0016020">
    <property type="term" value="C:membrane"/>
    <property type="evidence" value="ECO:0007669"/>
    <property type="project" value="UniProtKB-SubCell"/>
</dbReference>
<dbReference type="GO" id="GO:0005506">
    <property type="term" value="F:iron ion binding"/>
    <property type="evidence" value="ECO:0007669"/>
    <property type="project" value="InterPro"/>
</dbReference>
<dbReference type="GO" id="GO:0016705">
    <property type="term" value="F:oxidoreductase activity, acting on paired donors, with incorporation or reduction of molecular oxygen"/>
    <property type="evidence" value="ECO:0007669"/>
    <property type="project" value="InterPro"/>
</dbReference>
<keyword evidence="11" id="KW-0503">Monooxygenase</keyword>
<dbReference type="GO" id="GO:0004497">
    <property type="term" value="F:monooxygenase activity"/>
    <property type="evidence" value="ECO:0007669"/>
    <property type="project" value="UniProtKB-KW"/>
</dbReference>
<dbReference type="PANTHER" id="PTHR24305">
    <property type="entry name" value="CYTOCHROME P450"/>
    <property type="match status" value="1"/>
</dbReference>
<proteinExistence type="inferred from homology"/>
<evidence type="ECO:0000256" key="13">
    <source>
        <dbReference type="PIRSR" id="PIRSR602401-1"/>
    </source>
</evidence>
<reference evidence="14" key="1">
    <citation type="submission" date="2020-05" db="EMBL/GenBank/DDBJ databases">
        <title>Mycena genomes resolve the evolution of fungal bioluminescence.</title>
        <authorList>
            <person name="Tsai I.J."/>
        </authorList>
    </citation>
    <scope>NUCLEOTIDE SEQUENCE</scope>
    <source>
        <strain evidence="14">160909Yilan</strain>
    </source>
</reference>
<dbReference type="InterPro" id="IPR050121">
    <property type="entry name" value="Cytochrome_P450_monoxygenase"/>
</dbReference>
<evidence type="ECO:0000256" key="6">
    <source>
        <dbReference type="ARBA" id="ARBA00022692"/>
    </source>
</evidence>
<dbReference type="InterPro" id="IPR002401">
    <property type="entry name" value="Cyt_P450_E_grp-I"/>
</dbReference>
<comment type="pathway">
    <text evidence="3">Secondary metabolite biosynthesis; terpenoid biosynthesis.</text>
</comment>
<evidence type="ECO:0000256" key="5">
    <source>
        <dbReference type="ARBA" id="ARBA00022617"/>
    </source>
</evidence>
<evidence type="ECO:0000256" key="11">
    <source>
        <dbReference type="ARBA" id="ARBA00023033"/>
    </source>
</evidence>
<evidence type="ECO:0000256" key="4">
    <source>
        <dbReference type="ARBA" id="ARBA00010617"/>
    </source>
</evidence>
<dbReference type="GO" id="GO:0020037">
    <property type="term" value="F:heme binding"/>
    <property type="evidence" value="ECO:0007669"/>
    <property type="project" value="InterPro"/>
</dbReference>
<dbReference type="Proteomes" id="UP000623467">
    <property type="component" value="Unassembled WGS sequence"/>
</dbReference>
<evidence type="ECO:0000256" key="9">
    <source>
        <dbReference type="ARBA" id="ARBA00023002"/>
    </source>
</evidence>
<gene>
    <name evidence="14" type="ORF">MSAN_01905700</name>
</gene>
<dbReference type="InterPro" id="IPR001128">
    <property type="entry name" value="Cyt_P450"/>
</dbReference>
<dbReference type="PRINTS" id="PR00385">
    <property type="entry name" value="P450"/>
</dbReference>
<keyword evidence="15" id="KW-1185">Reference proteome</keyword>
<keyword evidence="9" id="KW-0560">Oxidoreductase</keyword>
<evidence type="ECO:0000256" key="2">
    <source>
        <dbReference type="ARBA" id="ARBA00004370"/>
    </source>
</evidence>
<dbReference type="Pfam" id="PF00067">
    <property type="entry name" value="p450"/>
    <property type="match status" value="1"/>
</dbReference>
<evidence type="ECO:0000313" key="15">
    <source>
        <dbReference type="Proteomes" id="UP000623467"/>
    </source>
</evidence>
<dbReference type="PRINTS" id="PR00463">
    <property type="entry name" value="EP450I"/>
</dbReference>
<keyword evidence="7 13" id="KW-0479">Metal-binding</keyword>
<dbReference type="PANTHER" id="PTHR24305:SF166">
    <property type="entry name" value="CYTOCHROME P450 12A4, MITOCHONDRIAL-RELATED"/>
    <property type="match status" value="1"/>
</dbReference>
<dbReference type="EMBL" id="JACAZH010000020">
    <property type="protein sequence ID" value="KAF7345290.1"/>
    <property type="molecule type" value="Genomic_DNA"/>
</dbReference>
<organism evidence="14 15">
    <name type="scientific">Mycena sanguinolenta</name>
    <dbReference type="NCBI Taxonomy" id="230812"/>
    <lineage>
        <taxon>Eukaryota</taxon>
        <taxon>Fungi</taxon>
        <taxon>Dikarya</taxon>
        <taxon>Basidiomycota</taxon>
        <taxon>Agaricomycotina</taxon>
        <taxon>Agaricomycetes</taxon>
        <taxon>Agaricomycetidae</taxon>
        <taxon>Agaricales</taxon>
        <taxon>Marasmiineae</taxon>
        <taxon>Mycenaceae</taxon>
        <taxon>Mycena</taxon>
    </lineage>
</organism>
<dbReference type="Gene3D" id="1.10.630.10">
    <property type="entry name" value="Cytochrome P450"/>
    <property type="match status" value="1"/>
</dbReference>
<feature type="binding site" description="axial binding residue" evidence="13">
    <location>
        <position position="407"/>
    </location>
    <ligand>
        <name>heme</name>
        <dbReference type="ChEBI" id="CHEBI:30413"/>
    </ligand>
    <ligandPart>
        <name>Fe</name>
        <dbReference type="ChEBI" id="CHEBI:18248"/>
    </ligandPart>
</feature>
<evidence type="ECO:0000256" key="3">
    <source>
        <dbReference type="ARBA" id="ARBA00004721"/>
    </source>
</evidence>
<protein>
    <submittedName>
        <fullName evidence="14">Cytochrome P450</fullName>
    </submittedName>
</protein>
<dbReference type="OrthoDB" id="2920212at2759"/>
<evidence type="ECO:0000256" key="1">
    <source>
        <dbReference type="ARBA" id="ARBA00001971"/>
    </source>
</evidence>
<keyword evidence="12" id="KW-0472">Membrane</keyword>
<keyword evidence="10 13" id="KW-0408">Iron</keyword>
<evidence type="ECO:0000256" key="10">
    <source>
        <dbReference type="ARBA" id="ARBA00023004"/>
    </source>
</evidence>
<comment type="subcellular location">
    <subcellularLocation>
        <location evidence="2">Membrane</location>
    </subcellularLocation>
</comment>
<keyword evidence="8" id="KW-1133">Transmembrane helix</keyword>
<comment type="cofactor">
    <cofactor evidence="1 13">
        <name>heme</name>
        <dbReference type="ChEBI" id="CHEBI:30413"/>
    </cofactor>
</comment>
<evidence type="ECO:0000256" key="8">
    <source>
        <dbReference type="ARBA" id="ARBA00022989"/>
    </source>
</evidence>
<dbReference type="InterPro" id="IPR036396">
    <property type="entry name" value="Cyt_P450_sf"/>
</dbReference>
<sequence length="465" mass="51933">MIYITALTGLLVAALYLIHRRPQNSIPNIMGPPSPSWLFGHMRQLLLASRFGDYEFRWLKHYGAVYRLKGCFGQDRLMVADPLALQYIVNSPSFCRSPTKDNIAYLLFGERSVITATGRVEYCLRILPESIMGVSTQDLGDEFVSNTIQIVKLSACQSEGHVLADAIGFHLPKWFWRTVMHLPTTTFNAARTTRQLAKRIGGLIVRDKMDAAKQGLEISDDLFSRLLNDEVPDKTKKLHEDDIIAHTALIVIAGQENTANALSFGFLELARHPDFQHKLRTEIYSFRGAGQGNPAYDNMPLLNAFIKEILRLYPGLPLSDRVVAQDTVIPLMESITTTTGERISQIPVAKGQLVTVAIASYQRLASQWGEDAHEFNPYRWLKGDVHQGDAVGPYANILTFLGGPRTCLGWRFAISEMQIIFCEVIGKFSFAEPDNDPVRPRFLTSLQPIASTGGKGLPLSVTRIQ</sequence>
<comment type="similarity">
    <text evidence="4">Belongs to the cytochrome P450 family.</text>
</comment>
<keyword evidence="6" id="KW-0812">Transmembrane</keyword>
<evidence type="ECO:0000313" key="14">
    <source>
        <dbReference type="EMBL" id="KAF7345290.1"/>
    </source>
</evidence>
<evidence type="ECO:0000256" key="12">
    <source>
        <dbReference type="ARBA" id="ARBA00023136"/>
    </source>
</evidence>
<comment type="caution">
    <text evidence="14">The sequence shown here is derived from an EMBL/GenBank/DDBJ whole genome shotgun (WGS) entry which is preliminary data.</text>
</comment>
<dbReference type="SUPFAM" id="SSF48264">
    <property type="entry name" value="Cytochrome P450"/>
    <property type="match status" value="1"/>
</dbReference>
<dbReference type="AlphaFoldDB" id="A0A8H6XS21"/>
<accession>A0A8H6XS21</accession>
<keyword evidence="5 13" id="KW-0349">Heme</keyword>